<dbReference type="EMBL" id="JAQSKY010000010">
    <property type="protein sequence ID" value="MDS7899949.1"/>
    <property type="molecule type" value="Genomic_DNA"/>
</dbReference>
<dbReference type="Pfam" id="PF13693">
    <property type="entry name" value="HTH_35"/>
    <property type="match status" value="1"/>
</dbReference>
<dbReference type="AlphaFoldDB" id="A0AB35PUS4"/>
<evidence type="ECO:0000256" key="3">
    <source>
        <dbReference type="ARBA" id="ARBA00023125"/>
    </source>
</evidence>
<dbReference type="RefSeq" id="WP_077268068.1">
    <property type="nucleotide sequence ID" value="NZ_JAQSKY010000010.1"/>
</dbReference>
<evidence type="ECO:0000256" key="1">
    <source>
        <dbReference type="ARBA" id="ARBA00006157"/>
    </source>
</evidence>
<name>A0AB35PUS4_9ENTR</name>
<evidence type="ECO:0000256" key="2">
    <source>
        <dbReference type="ARBA" id="ARBA00023015"/>
    </source>
</evidence>
<evidence type="ECO:0000259" key="5">
    <source>
        <dbReference type="Pfam" id="PF13693"/>
    </source>
</evidence>
<dbReference type="GO" id="GO:0003677">
    <property type="term" value="F:DNA binding"/>
    <property type="evidence" value="ECO:0007669"/>
    <property type="project" value="UniProtKB-KW"/>
</dbReference>
<gene>
    <name evidence="6" type="ORF">PTQ40_13235</name>
</gene>
<evidence type="ECO:0000313" key="7">
    <source>
        <dbReference type="Proteomes" id="UP001249822"/>
    </source>
</evidence>
<dbReference type="SUPFAM" id="SSF47413">
    <property type="entry name" value="lambda repressor-like DNA-binding domains"/>
    <property type="match status" value="1"/>
</dbReference>
<evidence type="ECO:0000313" key="6">
    <source>
        <dbReference type="EMBL" id="MDS7899949.1"/>
    </source>
</evidence>
<reference evidence="6" key="2">
    <citation type="submission" date="2023-01" db="EMBL/GenBank/DDBJ databases">
        <authorList>
            <person name="Du H."/>
            <person name="Wan W."/>
        </authorList>
    </citation>
    <scope>NUCLEOTIDE SEQUENCE</scope>
    <source>
        <strain evidence="6">HD1688</strain>
    </source>
</reference>
<evidence type="ECO:0000256" key="4">
    <source>
        <dbReference type="ARBA" id="ARBA00023163"/>
    </source>
</evidence>
<reference evidence="6" key="1">
    <citation type="journal article" date="2023" name="Front. Microbiol.">
        <title>Genomic characterization of carbapenem-resistant Klebsiella oxytoca complex in China: a multi-center study.</title>
        <authorList>
            <person name="Wan W."/>
            <person name="Yang X."/>
            <person name="Yu H."/>
            <person name="Wang M."/>
            <person name="Jia W."/>
            <person name="Huang B."/>
            <person name="Qu F."/>
            <person name="Shan B."/>
            <person name="Tang Y.W."/>
            <person name="Chen L."/>
            <person name="Du H."/>
        </authorList>
    </citation>
    <scope>NUCLEOTIDE SEQUENCE</scope>
    <source>
        <strain evidence="6">HD1688</strain>
    </source>
</reference>
<comment type="similarity">
    <text evidence="1">Belongs to the ner transcriptional regulatory family.</text>
</comment>
<dbReference type="Proteomes" id="UP001249822">
    <property type="component" value="Unassembled WGS sequence"/>
</dbReference>
<dbReference type="Gene3D" id="1.10.260.40">
    <property type="entry name" value="lambda repressor-like DNA-binding domains"/>
    <property type="match status" value="1"/>
</dbReference>
<organism evidence="6 7">
    <name type="scientific">Klebsiella michiganensis</name>
    <dbReference type="NCBI Taxonomy" id="1134687"/>
    <lineage>
        <taxon>Bacteria</taxon>
        <taxon>Pseudomonadati</taxon>
        <taxon>Pseudomonadota</taxon>
        <taxon>Gammaproteobacteria</taxon>
        <taxon>Enterobacterales</taxon>
        <taxon>Enterobacteriaceae</taxon>
        <taxon>Klebsiella/Raoultella group</taxon>
        <taxon>Klebsiella</taxon>
    </lineage>
</organism>
<sequence>MMQLLKQDLTKVFIEPGQDWSSKAIIAALDKKGFDLQDIEKELGLKSGAVRNAFYRKCVRYQEVIAQKIGVTPETIWPSRYVSDKELND</sequence>
<keyword evidence="4" id="KW-0804">Transcription</keyword>
<dbReference type="InterPro" id="IPR038722">
    <property type="entry name" value="Ner_HTH_dom"/>
</dbReference>
<proteinExistence type="inferred from homology"/>
<keyword evidence="3" id="KW-0238">DNA-binding</keyword>
<dbReference type="InterPro" id="IPR010982">
    <property type="entry name" value="Lambda_DNA-bd_dom_sf"/>
</dbReference>
<comment type="caution">
    <text evidence="6">The sequence shown here is derived from an EMBL/GenBank/DDBJ whole genome shotgun (WGS) entry which is preliminary data.</text>
</comment>
<keyword evidence="2" id="KW-0805">Transcription regulation</keyword>
<accession>A0AB35PUS4</accession>
<feature type="domain" description="Ner winged helix-turn-helix DNA-binding" evidence="5">
    <location>
        <begin position="19"/>
        <end position="85"/>
    </location>
</feature>
<dbReference type="GeneID" id="93753941"/>
<protein>
    <submittedName>
        <fullName evidence="6">Helix-turn-helix domain-containing protein</fullName>
    </submittedName>
</protein>